<name>A0A1F5VJM4_9BACT</name>
<accession>A0A1F5VJM4</accession>
<reference evidence="2 3" key="1">
    <citation type="journal article" date="2016" name="Nat. Commun.">
        <title>Thousands of microbial genomes shed light on interconnected biogeochemical processes in an aquifer system.</title>
        <authorList>
            <person name="Anantharaman K."/>
            <person name="Brown C.T."/>
            <person name="Hug L.A."/>
            <person name="Sharon I."/>
            <person name="Castelle C.J."/>
            <person name="Probst A.J."/>
            <person name="Thomas B.C."/>
            <person name="Singh A."/>
            <person name="Wilkins M.J."/>
            <person name="Karaoz U."/>
            <person name="Brodie E.L."/>
            <person name="Williams K.H."/>
            <person name="Hubbard S.S."/>
            <person name="Banfield J.F."/>
        </authorList>
    </citation>
    <scope>NUCLEOTIDE SEQUENCE [LARGE SCALE GENOMIC DNA]</scope>
</reference>
<protein>
    <submittedName>
        <fullName evidence="2">Uncharacterized protein</fullName>
    </submittedName>
</protein>
<feature type="region of interest" description="Disordered" evidence="1">
    <location>
        <begin position="191"/>
        <end position="210"/>
    </location>
</feature>
<comment type="caution">
    <text evidence="2">The sequence shown here is derived from an EMBL/GenBank/DDBJ whole genome shotgun (WGS) entry which is preliminary data.</text>
</comment>
<evidence type="ECO:0000313" key="2">
    <source>
        <dbReference type="EMBL" id="OGF63667.1"/>
    </source>
</evidence>
<dbReference type="Pfam" id="PF20046">
    <property type="entry name" value="DUF6448"/>
    <property type="match status" value="1"/>
</dbReference>
<dbReference type="STRING" id="1817863.A2Y62_02135"/>
<sequence length="210" mass="23573">MRINISFILSIIVALACFLIANSANYVYCHCDTMDGPVIQAAKKALETGDVSLVLIWVQKDDETAIRKAFERTIAVRKLNAEAKEFADMYFFETLVRIHRAGEGFPYTGIEPAGTDVGPAVSAADKALETGSREKLINFISDEIKHGIEKHFKEALEKKNYKKDDISAGREYVKAYVEYVHYVEKIYESTKSAGHEHSHGHEAEELPESK</sequence>
<proteinExistence type="predicted"/>
<dbReference type="Proteomes" id="UP000178943">
    <property type="component" value="Unassembled WGS sequence"/>
</dbReference>
<dbReference type="AlphaFoldDB" id="A0A1F5VJM4"/>
<dbReference type="InterPro" id="IPR045613">
    <property type="entry name" value="DUF6448"/>
</dbReference>
<dbReference type="PROSITE" id="PS51257">
    <property type="entry name" value="PROKAR_LIPOPROTEIN"/>
    <property type="match status" value="1"/>
</dbReference>
<evidence type="ECO:0000256" key="1">
    <source>
        <dbReference type="SAM" id="MobiDB-lite"/>
    </source>
</evidence>
<organism evidence="2 3">
    <name type="scientific">Candidatus Fischerbacteria bacterium RBG_13_37_8</name>
    <dbReference type="NCBI Taxonomy" id="1817863"/>
    <lineage>
        <taxon>Bacteria</taxon>
        <taxon>Candidatus Fischeribacteriota</taxon>
    </lineage>
</organism>
<gene>
    <name evidence="2" type="ORF">A2Y62_02135</name>
</gene>
<evidence type="ECO:0000313" key="3">
    <source>
        <dbReference type="Proteomes" id="UP000178943"/>
    </source>
</evidence>
<dbReference type="EMBL" id="MFGW01000155">
    <property type="protein sequence ID" value="OGF63667.1"/>
    <property type="molecule type" value="Genomic_DNA"/>
</dbReference>